<dbReference type="GeneID" id="28816065"/>
<proteinExistence type="predicted"/>
<dbReference type="InParanoid" id="A0A132BC77"/>
<dbReference type="RefSeq" id="XP_018064385.1">
    <property type="nucleotide sequence ID" value="XM_018206339.1"/>
</dbReference>
<dbReference type="PANTHER" id="PTHR42085">
    <property type="entry name" value="F-BOX DOMAIN-CONTAINING PROTEIN"/>
    <property type="match status" value="1"/>
</dbReference>
<accession>A0A132BC77</accession>
<gene>
    <name evidence="1" type="ORF">LY89DRAFT_268400</name>
</gene>
<dbReference type="InterPro" id="IPR038883">
    <property type="entry name" value="AN11006-like"/>
</dbReference>
<dbReference type="OrthoDB" id="2951834at2759"/>
<organism evidence="1 2">
    <name type="scientific">Mollisia scopiformis</name>
    <name type="common">Conifer needle endophyte fungus</name>
    <name type="synonym">Phialocephala scopiformis</name>
    <dbReference type="NCBI Taxonomy" id="149040"/>
    <lineage>
        <taxon>Eukaryota</taxon>
        <taxon>Fungi</taxon>
        <taxon>Dikarya</taxon>
        <taxon>Ascomycota</taxon>
        <taxon>Pezizomycotina</taxon>
        <taxon>Leotiomycetes</taxon>
        <taxon>Helotiales</taxon>
        <taxon>Mollisiaceae</taxon>
        <taxon>Mollisia</taxon>
    </lineage>
</organism>
<dbReference type="EMBL" id="KQ947430">
    <property type="protein sequence ID" value="KUJ10030.1"/>
    <property type="molecule type" value="Genomic_DNA"/>
</dbReference>
<protein>
    <submittedName>
        <fullName evidence="1">Uncharacterized protein</fullName>
    </submittedName>
</protein>
<sequence>MVDIVFLDLPGEIRNQIYNHLLIVPAISKPRLLGDPPMYPQILSTCHKIHEEGKQILYGGNTFLAHPNLLSDRPRLRLYYDAISSSSLISLICKYHIRVRLDCDPNFSVHKAIAAFTGVEELTLEVFQAQFGSSDNKVLRLFEGIRGVKKARIYGSVTDFPEYVRWLQNSMMLPVGVEVEPFDKEKIGLNQVSGYDIWTHGGR</sequence>
<dbReference type="PANTHER" id="PTHR42085:SF4">
    <property type="entry name" value="F-BOX DOMAIN-CONTAINING PROTEIN"/>
    <property type="match status" value="1"/>
</dbReference>
<keyword evidence="2" id="KW-1185">Reference proteome</keyword>
<evidence type="ECO:0000313" key="1">
    <source>
        <dbReference type="EMBL" id="KUJ10030.1"/>
    </source>
</evidence>
<reference evidence="1 2" key="1">
    <citation type="submission" date="2015-10" db="EMBL/GenBank/DDBJ databases">
        <title>Full genome of DAOMC 229536 Phialocephala scopiformis, a fungal endophyte of spruce producing the potent anti-insectan compound rugulosin.</title>
        <authorList>
            <consortium name="DOE Joint Genome Institute"/>
            <person name="Walker A.K."/>
            <person name="Frasz S.L."/>
            <person name="Seifert K.A."/>
            <person name="Miller J.D."/>
            <person name="Mondo S.J."/>
            <person name="Labutti K."/>
            <person name="Lipzen A."/>
            <person name="Dockter R."/>
            <person name="Kennedy M."/>
            <person name="Grigoriev I.V."/>
            <person name="Spatafora J.W."/>
        </authorList>
    </citation>
    <scope>NUCLEOTIDE SEQUENCE [LARGE SCALE GENOMIC DNA]</scope>
    <source>
        <strain evidence="1 2">CBS 120377</strain>
    </source>
</reference>
<dbReference type="Proteomes" id="UP000070700">
    <property type="component" value="Unassembled WGS sequence"/>
</dbReference>
<dbReference type="KEGG" id="psco:LY89DRAFT_268400"/>
<dbReference type="AlphaFoldDB" id="A0A132BC77"/>
<name>A0A132BC77_MOLSC</name>
<evidence type="ECO:0000313" key="2">
    <source>
        <dbReference type="Proteomes" id="UP000070700"/>
    </source>
</evidence>